<dbReference type="InterPro" id="IPR038469">
    <property type="entry name" value="tRNAHis_GuaTrfase_Thg1_sf"/>
</dbReference>
<evidence type="ECO:0000259" key="1">
    <source>
        <dbReference type="Pfam" id="PF04446"/>
    </source>
</evidence>
<dbReference type="PANTHER" id="PTHR12729:SF1">
    <property type="entry name" value="TRNAHIS GUANYLYLTRANSFERASE CATALYTIC DOMAIN-CONTAINING PROTEIN"/>
    <property type="match status" value="1"/>
</dbReference>
<dbReference type="InterPro" id="IPR024956">
    <property type="entry name" value="tRNAHis_GuaTrfase_cat"/>
</dbReference>
<dbReference type="Proteomes" id="UP000603200">
    <property type="component" value="Unassembled WGS sequence"/>
</dbReference>
<name>A0ABQ3ZJW8_9ACTN</name>
<feature type="domain" description="tRNAHis guanylyltransferase catalytic" evidence="1">
    <location>
        <begin position="6"/>
        <end position="130"/>
    </location>
</feature>
<comment type="caution">
    <text evidence="2">The sequence shown here is derived from an EMBL/GenBank/DDBJ whole genome shotgun (WGS) entry which is preliminary data.</text>
</comment>
<keyword evidence="3" id="KW-1185">Reference proteome</keyword>
<dbReference type="PANTHER" id="PTHR12729">
    <property type="entry name" value="TRNA(HIS) GUANYLYLTRANSFERASE-RELATED"/>
    <property type="match status" value="1"/>
</dbReference>
<accession>A0ABQ3ZJW8</accession>
<organism evidence="2 3">
    <name type="scientific">Winogradskya humida</name>
    <dbReference type="NCBI Taxonomy" id="113566"/>
    <lineage>
        <taxon>Bacteria</taxon>
        <taxon>Bacillati</taxon>
        <taxon>Actinomycetota</taxon>
        <taxon>Actinomycetes</taxon>
        <taxon>Micromonosporales</taxon>
        <taxon>Micromonosporaceae</taxon>
        <taxon>Winogradskya</taxon>
    </lineage>
</organism>
<reference evidence="2 3" key="1">
    <citation type="submission" date="2021-01" db="EMBL/GenBank/DDBJ databases">
        <title>Whole genome shotgun sequence of Actinoplanes humidus NBRC 14915.</title>
        <authorList>
            <person name="Komaki H."/>
            <person name="Tamura T."/>
        </authorList>
    </citation>
    <scope>NUCLEOTIDE SEQUENCE [LARGE SCALE GENOMIC DNA]</scope>
    <source>
        <strain evidence="2 3">NBRC 14915</strain>
    </source>
</reference>
<dbReference type="Pfam" id="PF04446">
    <property type="entry name" value="Thg1"/>
    <property type="match status" value="1"/>
</dbReference>
<dbReference type="Gene3D" id="3.30.70.3000">
    <property type="match status" value="1"/>
</dbReference>
<dbReference type="InterPro" id="IPR007537">
    <property type="entry name" value="tRNAHis_GuaTrfase_Thg1"/>
</dbReference>
<gene>
    <name evidence="2" type="ORF">Ahu01nite_019960</name>
</gene>
<proteinExistence type="predicted"/>
<sequence>MDSLGARMKEYERISRTVLPRRAYTLIRADGRNFGTYLRDSEKPFDAAFVTDMDHVTRTLCEEVAGTVFAYTQSDEISLLLTDFAGHGTQPWFGGQVQKIVSTVAAVATATLCSRRPARPATFDARVFTIADPREVANYFLWRQRDAVRNSISMAAQAHFPHKRLHGVNSGRMQELLWQEKGINWNDYPAGIKRGRVAIRESGEQPVTFTHKRTGETTSTTATRTWWQVRDAPHFDLAPTAFLAQTIPRLPTLTDP</sequence>
<evidence type="ECO:0000313" key="3">
    <source>
        <dbReference type="Proteomes" id="UP000603200"/>
    </source>
</evidence>
<protein>
    <recommendedName>
        <fullName evidence="1">tRNAHis guanylyltransferase catalytic domain-containing protein</fullName>
    </recommendedName>
</protein>
<evidence type="ECO:0000313" key="2">
    <source>
        <dbReference type="EMBL" id="GIE18894.1"/>
    </source>
</evidence>
<dbReference type="EMBL" id="BOMN01000023">
    <property type="protein sequence ID" value="GIE18894.1"/>
    <property type="molecule type" value="Genomic_DNA"/>
</dbReference>